<comment type="subcellular location">
    <subcellularLocation>
        <location evidence="1">Cell membrane</location>
        <topology evidence="1">Single-pass membrane protein</topology>
    </subcellularLocation>
    <subcellularLocation>
        <location evidence="7">Cell membrane</location>
        <topology evidence="7">Single-pass type II membrane protein</topology>
    </subcellularLocation>
</comment>
<dbReference type="eggNOG" id="COG0848">
    <property type="taxonomic scope" value="Bacteria"/>
</dbReference>
<evidence type="ECO:0000256" key="7">
    <source>
        <dbReference type="RuleBase" id="RU003879"/>
    </source>
</evidence>
<accession>C5BLP8</accession>
<evidence type="ECO:0000256" key="6">
    <source>
        <dbReference type="ARBA" id="ARBA00023136"/>
    </source>
</evidence>
<sequence>MNGFSAQEFIGPRRRSDSEGMIPLINIVFLLLIFFMVAGQMSWLSQLNLELPKSNSQQPVDASQPTLAQDAAGQLYFNGDSVSTEELAARLINAAATDTPINISMDKHLTAKELDVVLAQLRQAGIAQFVLYSTVTDDL</sequence>
<dbReference type="EMBL" id="CP001614">
    <property type="protein sequence ID" value="ACR12587.1"/>
    <property type="molecule type" value="Genomic_DNA"/>
</dbReference>
<dbReference type="STRING" id="377629.TERTU_2557"/>
<protein>
    <submittedName>
        <fullName evidence="9">Transport energizing protein, ExbD/TolR family protein</fullName>
    </submittedName>
</protein>
<keyword evidence="3" id="KW-1003">Cell membrane</keyword>
<feature type="transmembrane region" description="Helical" evidence="8">
    <location>
        <begin position="21"/>
        <end position="44"/>
    </location>
</feature>
<gene>
    <name evidence="9" type="ordered locus">TERTU_2557</name>
</gene>
<evidence type="ECO:0000256" key="8">
    <source>
        <dbReference type="SAM" id="Phobius"/>
    </source>
</evidence>
<dbReference type="PANTHER" id="PTHR30558:SF3">
    <property type="entry name" value="BIOPOLYMER TRANSPORT PROTEIN EXBD-RELATED"/>
    <property type="match status" value="1"/>
</dbReference>
<evidence type="ECO:0000256" key="1">
    <source>
        <dbReference type="ARBA" id="ARBA00004162"/>
    </source>
</evidence>
<keyword evidence="7" id="KW-0653">Protein transport</keyword>
<dbReference type="GO" id="GO:0015031">
    <property type="term" value="P:protein transport"/>
    <property type="evidence" value="ECO:0007669"/>
    <property type="project" value="UniProtKB-KW"/>
</dbReference>
<dbReference type="Gene3D" id="3.30.420.270">
    <property type="match status" value="1"/>
</dbReference>
<evidence type="ECO:0000256" key="4">
    <source>
        <dbReference type="ARBA" id="ARBA00022692"/>
    </source>
</evidence>
<dbReference type="PANTHER" id="PTHR30558">
    <property type="entry name" value="EXBD MEMBRANE COMPONENT OF PMF-DRIVEN MACROMOLECULE IMPORT SYSTEM"/>
    <property type="match status" value="1"/>
</dbReference>
<name>C5BLP8_TERTT</name>
<dbReference type="GO" id="GO:0022857">
    <property type="term" value="F:transmembrane transporter activity"/>
    <property type="evidence" value="ECO:0007669"/>
    <property type="project" value="InterPro"/>
</dbReference>
<dbReference type="HOGENOM" id="CLU_085305_4_0_6"/>
<dbReference type="Pfam" id="PF02472">
    <property type="entry name" value="ExbD"/>
    <property type="match status" value="1"/>
</dbReference>
<organism evidence="9 10">
    <name type="scientific">Teredinibacter turnerae (strain ATCC 39867 / T7901)</name>
    <dbReference type="NCBI Taxonomy" id="377629"/>
    <lineage>
        <taxon>Bacteria</taxon>
        <taxon>Pseudomonadati</taxon>
        <taxon>Pseudomonadota</taxon>
        <taxon>Gammaproteobacteria</taxon>
        <taxon>Cellvibrionales</taxon>
        <taxon>Cellvibrionaceae</taxon>
        <taxon>Teredinibacter</taxon>
    </lineage>
</organism>
<keyword evidence="4 7" id="KW-0812">Transmembrane</keyword>
<evidence type="ECO:0000313" key="10">
    <source>
        <dbReference type="Proteomes" id="UP000009080"/>
    </source>
</evidence>
<dbReference type="OrthoDB" id="9888320at2"/>
<evidence type="ECO:0000256" key="5">
    <source>
        <dbReference type="ARBA" id="ARBA00022989"/>
    </source>
</evidence>
<evidence type="ECO:0000313" key="9">
    <source>
        <dbReference type="EMBL" id="ACR12587.1"/>
    </source>
</evidence>
<keyword evidence="6 8" id="KW-0472">Membrane</keyword>
<reference evidence="9 10" key="1">
    <citation type="journal article" date="2009" name="PLoS ONE">
        <title>The complete genome of Teredinibacter turnerae T7901: an intracellular endosymbiont of marine wood-boring bivalves (shipworms).</title>
        <authorList>
            <person name="Yang J.C."/>
            <person name="Madupu R."/>
            <person name="Durkin A.S."/>
            <person name="Ekborg N.A."/>
            <person name="Pedamallu C.S."/>
            <person name="Hostetler J.B."/>
            <person name="Radune D."/>
            <person name="Toms B.S."/>
            <person name="Henrissat B."/>
            <person name="Coutinho P.M."/>
            <person name="Schwarz S."/>
            <person name="Field L."/>
            <person name="Trindade-Silva A.E."/>
            <person name="Soares C.A.G."/>
            <person name="Elshahawi S."/>
            <person name="Hanora A."/>
            <person name="Schmidt E.W."/>
            <person name="Haygood M.G."/>
            <person name="Posfai J."/>
            <person name="Benner J."/>
            <person name="Madinger C."/>
            <person name="Nove J."/>
            <person name="Anton B."/>
            <person name="Chaudhary K."/>
            <person name="Foster J."/>
            <person name="Holman A."/>
            <person name="Kumar S."/>
            <person name="Lessard P.A."/>
            <person name="Luyten Y.A."/>
            <person name="Slatko B."/>
            <person name="Wood N."/>
            <person name="Wu B."/>
            <person name="Teplitski M."/>
            <person name="Mougous J.D."/>
            <person name="Ward N."/>
            <person name="Eisen J.A."/>
            <person name="Badger J.H."/>
            <person name="Distel D.L."/>
        </authorList>
    </citation>
    <scope>NUCLEOTIDE SEQUENCE [LARGE SCALE GENOMIC DNA]</scope>
    <source>
        <strain evidence="10">ATCC 39867 / T7901</strain>
    </source>
</reference>
<comment type="similarity">
    <text evidence="2 7">Belongs to the ExbD/TolR family.</text>
</comment>
<keyword evidence="5 8" id="KW-1133">Transmembrane helix</keyword>
<evidence type="ECO:0000256" key="2">
    <source>
        <dbReference type="ARBA" id="ARBA00005811"/>
    </source>
</evidence>
<dbReference type="KEGG" id="ttu:TERTU_2557"/>
<dbReference type="Proteomes" id="UP000009080">
    <property type="component" value="Chromosome"/>
</dbReference>
<dbReference type="RefSeq" id="WP_015818699.1">
    <property type="nucleotide sequence ID" value="NC_012997.1"/>
</dbReference>
<dbReference type="InterPro" id="IPR003400">
    <property type="entry name" value="ExbD"/>
</dbReference>
<dbReference type="AlphaFoldDB" id="C5BLP8"/>
<proteinExistence type="inferred from homology"/>
<dbReference type="GO" id="GO:0005886">
    <property type="term" value="C:plasma membrane"/>
    <property type="evidence" value="ECO:0007669"/>
    <property type="project" value="UniProtKB-SubCell"/>
</dbReference>
<keyword evidence="7" id="KW-0813">Transport</keyword>
<keyword evidence="10" id="KW-1185">Reference proteome</keyword>
<evidence type="ECO:0000256" key="3">
    <source>
        <dbReference type="ARBA" id="ARBA00022475"/>
    </source>
</evidence>